<proteinExistence type="predicted"/>
<dbReference type="GO" id="GO:0044389">
    <property type="term" value="F:ubiquitin-like protein ligase binding"/>
    <property type="evidence" value="ECO:0007669"/>
    <property type="project" value="TreeGrafter"/>
</dbReference>
<name>A0A2C6KMM0_9APIC</name>
<dbReference type="Proteomes" id="UP000221165">
    <property type="component" value="Unassembled WGS sequence"/>
</dbReference>
<organism evidence="3 4">
    <name type="scientific">Cystoisospora suis</name>
    <dbReference type="NCBI Taxonomy" id="483139"/>
    <lineage>
        <taxon>Eukaryota</taxon>
        <taxon>Sar</taxon>
        <taxon>Alveolata</taxon>
        <taxon>Apicomplexa</taxon>
        <taxon>Conoidasida</taxon>
        <taxon>Coccidia</taxon>
        <taxon>Eucoccidiorida</taxon>
        <taxon>Eimeriorina</taxon>
        <taxon>Sarcocystidae</taxon>
        <taxon>Cystoisospora</taxon>
    </lineage>
</organism>
<evidence type="ECO:0000313" key="4">
    <source>
        <dbReference type="Proteomes" id="UP000221165"/>
    </source>
</evidence>
<protein>
    <submittedName>
        <fullName evidence="3">Glutamic acid-rich protein</fullName>
    </submittedName>
</protein>
<feature type="region of interest" description="Disordered" evidence="1">
    <location>
        <begin position="1453"/>
        <end position="1487"/>
    </location>
</feature>
<dbReference type="GeneID" id="94431149"/>
<dbReference type="EMBL" id="MIGC01004187">
    <property type="protein sequence ID" value="PHJ18379.1"/>
    <property type="molecule type" value="Genomic_DNA"/>
</dbReference>
<dbReference type="SUPFAM" id="SSF48371">
    <property type="entry name" value="ARM repeat"/>
    <property type="match status" value="1"/>
</dbReference>
<sequence length="2144" mass="241630">MASVFSSFLKKKVRDHLSLIDSALEIDTLLTRARATALHFFENRSLPPSIPLDLSLSLSSLSSSPSLACSSSSSGSASSCCNGDFASSSFEKKSTSRSVKNQADGYTDRDDLGRDEEKEKEKEDEEEEERRDKKDGKREGERVKSEDEKSKERRKQKEEQEEIEKKKRDVKEKFDVEVYRQSTRLVSPLPVDQLEKFHQILHQILLLCRQQKAADALKRKEYALQQQKEDPKSKKTNLALSSSSFSSSLHASSRNGGVDTPYESRDHAKEAELERRRKQREREEQEKEEERKRQREKGGVCQALANHPYGLGVICASLHLQKSFLQDGDPHHHPATSSSFSLVDEKKKERIGGIVQDALEVLEILLTIMIPTLYKDIEERRNASLILKPDSCGVCTPEDGDEQGYGENEEDDEEEEESLLEEDEEGDSFFNVEDLLPLNRRSFFIAREKEVDPHRSRCWDKGESERRRRNVIEGIEEELERRRTKDLISEEDETMLLSGVYVHLLESVMSYTINGDLIVSLLLLPEVYIQHAALLILQKLYTSSDILHDIANSRISFYRKQRNLRHLLLHESTWISKSLLLNFSTAPSSTSLSPSSFHTPPSSSISRRDQDLFVREKEEKLKIERAIGVKKKGRLMCQCIETSFLNRPMCINRLTTSLQEDNDEEIKADFVRYEALEVLRILSTRNPDLQTIITFQGAIEALLSLLSSELSLNFYAPSQASSSSSSSHLHRYHVKAASQSSGVSPPSVSTLQMLLKSSRVRSILRCMYSLTKSSPVRKYVREANLLQPFLLLLEILLKAKDQQLKEIGRFSRKMERRFLIEEKCESPPSSFSRGVKFHRVFFDMLQGDLPVDGREEEKKRKREREGGKEKEEDRHVPGRNRGREGEDEKFSSHLFSSGVTSGVHTPHGVDASQDQEILSDLSSSLTSSTPLDISLSLVFAIFRHFFPVSSSLPRRSSSPSSRKIRTPVSACFSRLSPALSPSEKRRRRGRGRGAQEGEEEMKKKEKREGLANEVRSNQLVFLQHGALDLFSQQIAKISNTLAFFFYQNTSTNASLLSSSSSLSSSPCLSQKNGLFSSSSDPMAQEEIDGNLSMKTTTPLSPSLGGPQHHNEPLEGFPSSPPLSSFSPFSLGFFSYLLPGVLRLLTQLSQLFLAVIVSTTSLSSSSSSPPHSSEKKSDQEEAAFVDLVLSALLLPSSSPPGGGGGGEQDGSRGEQAMAPSSPPAAGSGGGGAVPPPLYCLVYTALQDGLSGSLHSLLLITLDTIITSFPQVQAHILLGTLETLHSAGLSSSSSSSSSSVSPSSLSASHPANSSSSSPVFLGSFDLFSSLPPLLLLRHASSSSFSSPSPYLDGSHAGNISSVRTPHPTASIHIQAHSHSRRSSREVDEEEDLFELEPPALQILPPGVFIASLLQWLVTRSVHTAEKVSLYRAKQAGLLDMIYSSALQLNHLSSSSSASPLLLGTDESISHDRDEREEGDTKEGIKTPRDHVDEKIHERDVQISLIERQQNLKNDQFERRIRISQAIRALQLLYLCLIDNEDLRVLFSCSYLLPSLCPFFSLRNQDPHLPLSSSSSPLQTSLSTQVQSVGNDTIKKTSINTRYVSSNEGQKRERKEEESLSKHLSSPSSFSPLHEEHQSLLYQLLLYLLPSLCRCIFFYSEKQFLRQRPSKEKRKRYEKKNDKDRDVGEGEEGMIDEEVKEEEEDFYLYSALLSHLLNLLLSFYPTTPSKTERRPRGISFSQQKTRNSRRNEALFEERKISKNRPPPQIMKVAREKQEPPSSRILMSLYSSSSLWNQEGGTEKKRSSSSPIHFLPLGLSWLLTSGLILPSLLLLSLLFSHDEGRPKSPVSSSCTDSEGDVYEVNERRDTALGVAISTRRKQEKKRKKRRKKKKMDVFRCLHVGDSLFILQGSISLLFDRILSVFHTWERRLEEDEEDEEERLSLYEEDRRSPFFRSFFFSQTPAINAGVSLYRSSGGRHLNREDLGSPSFFRRIDRERKEQEKEIDDLEESRTLQRNGGVSDSMRENKKKKKERSHELAARISERERPSERQDQEGEEEERVKNGDAISSSSFLDDIRKRREDTEDLILDIIGADKTALQTINLLNSQVTPPIRLILLLLAIFYPSLLLPLSDNTDTRKEIRKKEIK</sequence>
<feature type="region of interest" description="Disordered" evidence="1">
    <location>
        <begin position="1092"/>
        <end position="1118"/>
    </location>
</feature>
<feature type="compositionally biased region" description="Basic and acidic residues" evidence="1">
    <location>
        <begin position="106"/>
        <end position="121"/>
    </location>
</feature>
<feature type="region of interest" description="Disordered" evidence="1">
    <location>
        <begin position="852"/>
        <end position="890"/>
    </location>
</feature>
<dbReference type="InterPro" id="IPR016024">
    <property type="entry name" value="ARM-type_fold"/>
</dbReference>
<feature type="compositionally biased region" description="Basic and acidic residues" evidence="1">
    <location>
        <begin position="1465"/>
        <end position="1487"/>
    </location>
</feature>
<comment type="caution">
    <text evidence="3">The sequence shown here is derived from an EMBL/GenBank/DDBJ whole genome shotgun (WGS) entry which is preliminary data.</text>
</comment>
<reference evidence="3 4" key="1">
    <citation type="journal article" date="2017" name="Int. J. Parasitol.">
        <title>The genome of the protozoan parasite Cystoisospora suis and a reverse vaccinology approach to identify vaccine candidates.</title>
        <authorList>
            <person name="Palmieri N."/>
            <person name="Shrestha A."/>
            <person name="Ruttkowski B."/>
            <person name="Beck T."/>
            <person name="Vogl C."/>
            <person name="Tomley F."/>
            <person name="Blake D.P."/>
            <person name="Joachim A."/>
        </authorList>
    </citation>
    <scope>NUCLEOTIDE SEQUENCE [LARGE SCALE GENOMIC DNA]</scope>
    <source>
        <strain evidence="3 4">Wien I</strain>
    </source>
</reference>
<dbReference type="InterPro" id="IPR011989">
    <property type="entry name" value="ARM-like"/>
</dbReference>
<feature type="compositionally biased region" description="Basic and acidic residues" evidence="1">
    <location>
        <begin position="2031"/>
        <end position="2061"/>
    </location>
</feature>
<dbReference type="PANTHER" id="PTHR48176:SF1">
    <property type="entry name" value="DDRGK DOMAIN-CONTAINING PROTEIN 1"/>
    <property type="match status" value="1"/>
</dbReference>
<dbReference type="VEuPathDB" id="ToxoDB:CSUI_007795"/>
<feature type="compositionally biased region" description="Basic and acidic residues" evidence="1">
    <location>
        <begin position="262"/>
        <end position="297"/>
    </location>
</feature>
<feature type="region of interest" description="Disordered" evidence="1">
    <location>
        <begin position="978"/>
        <end position="1010"/>
    </location>
</feature>
<feature type="region of interest" description="Disordered" evidence="1">
    <location>
        <begin position="1666"/>
        <end position="1692"/>
    </location>
</feature>
<accession>A0A2C6KMM0</accession>
<evidence type="ECO:0000313" key="3">
    <source>
        <dbReference type="EMBL" id="PHJ18379.1"/>
    </source>
</evidence>
<feature type="transmembrane region" description="Helical" evidence="2">
    <location>
        <begin position="2110"/>
        <end position="2129"/>
    </location>
</feature>
<feature type="region of interest" description="Disordered" evidence="1">
    <location>
        <begin position="393"/>
        <end position="426"/>
    </location>
</feature>
<feature type="compositionally biased region" description="Low complexity" evidence="1">
    <location>
        <begin position="1619"/>
        <end position="1628"/>
    </location>
</feature>
<dbReference type="OrthoDB" id="333870at2759"/>
<feature type="compositionally biased region" description="Basic and acidic residues" evidence="1">
    <location>
        <begin position="1000"/>
        <end position="1010"/>
    </location>
</feature>
<feature type="compositionally biased region" description="Basic and acidic residues" evidence="1">
    <location>
        <begin position="130"/>
        <end position="167"/>
    </location>
</feature>
<feature type="non-terminal residue" evidence="3">
    <location>
        <position position="2144"/>
    </location>
</feature>
<keyword evidence="2" id="KW-0812">Transmembrane</keyword>
<feature type="region of interest" description="Disordered" evidence="1">
    <location>
        <begin position="1195"/>
        <end position="1228"/>
    </location>
</feature>
<keyword evidence="2" id="KW-1133">Transmembrane helix</keyword>
<feature type="compositionally biased region" description="Low complexity" evidence="1">
    <location>
        <begin position="238"/>
        <end position="253"/>
    </location>
</feature>
<dbReference type="PANTHER" id="PTHR48176">
    <property type="entry name" value="DDRGK DOMAIN-CONTAINING PROTEIN 1"/>
    <property type="match status" value="1"/>
</dbReference>
<feature type="region of interest" description="Disordered" evidence="1">
    <location>
        <begin position="1597"/>
        <end position="1628"/>
    </location>
</feature>
<feature type="region of interest" description="Disordered" evidence="1">
    <location>
        <begin position="225"/>
        <end position="297"/>
    </location>
</feature>
<feature type="region of interest" description="Disordered" evidence="1">
    <location>
        <begin position="1287"/>
        <end position="1311"/>
    </location>
</feature>
<dbReference type="InterPro" id="IPR050899">
    <property type="entry name" value="DDRGK_domain-containing"/>
</dbReference>
<evidence type="ECO:0000256" key="2">
    <source>
        <dbReference type="SAM" id="Phobius"/>
    </source>
</evidence>
<feature type="region of interest" description="Disordered" evidence="1">
    <location>
        <begin position="88"/>
        <end position="167"/>
    </location>
</feature>
<dbReference type="RefSeq" id="XP_067920087.1">
    <property type="nucleotide sequence ID" value="XM_068067938.1"/>
</dbReference>
<feature type="compositionally biased region" description="Low complexity" evidence="1">
    <location>
        <begin position="587"/>
        <end position="605"/>
    </location>
</feature>
<evidence type="ECO:0000256" key="1">
    <source>
        <dbReference type="SAM" id="MobiDB-lite"/>
    </source>
</evidence>
<keyword evidence="4" id="KW-1185">Reference proteome</keyword>
<feature type="compositionally biased region" description="Acidic residues" evidence="1">
    <location>
        <begin position="398"/>
        <end position="426"/>
    </location>
</feature>
<feature type="compositionally biased region" description="Low complexity" evidence="1">
    <location>
        <begin position="1215"/>
        <end position="1224"/>
    </location>
</feature>
<feature type="compositionally biased region" description="Basic and acidic residues" evidence="1">
    <location>
        <begin position="1606"/>
        <end position="1618"/>
    </location>
</feature>
<dbReference type="Gene3D" id="1.25.10.10">
    <property type="entry name" value="Leucine-rich Repeat Variant"/>
    <property type="match status" value="1"/>
</dbReference>
<keyword evidence="2" id="KW-0472">Membrane</keyword>
<feature type="region of interest" description="Disordered" evidence="1">
    <location>
        <begin position="587"/>
        <end position="608"/>
    </location>
</feature>
<gene>
    <name evidence="3" type="ORF">CSUI_007795</name>
</gene>
<feature type="region of interest" description="Disordered" evidence="1">
    <location>
        <begin position="1999"/>
        <end position="2063"/>
    </location>
</feature>
<feature type="compositionally biased region" description="Basic and acidic residues" evidence="1">
    <location>
        <begin position="1676"/>
        <end position="1685"/>
    </location>
</feature>